<evidence type="ECO:0000256" key="2">
    <source>
        <dbReference type="ARBA" id="ARBA00022448"/>
    </source>
</evidence>
<evidence type="ECO:0000256" key="4">
    <source>
        <dbReference type="RuleBase" id="RU365026"/>
    </source>
</evidence>
<dbReference type="GO" id="GO:0015031">
    <property type="term" value="P:protein transport"/>
    <property type="evidence" value="ECO:0007669"/>
    <property type="project" value="UniProtKB-KW"/>
</dbReference>
<dbReference type="OrthoDB" id="1922221at2759"/>
<reference evidence="6 7" key="1">
    <citation type="journal article" date="2018" name="Mol. Ecol.">
        <title>The obligate alkalophilic soda-lake fungus Sodiomyces alkalinus has shifted to a protein diet.</title>
        <authorList>
            <person name="Grum-Grzhimaylo A.A."/>
            <person name="Falkoski D.L."/>
            <person name="van den Heuvel J."/>
            <person name="Valero-Jimenez C.A."/>
            <person name="Min B."/>
            <person name="Choi I.G."/>
            <person name="Lipzen A."/>
            <person name="Daum C.G."/>
            <person name="Aanen D.K."/>
            <person name="Tsang A."/>
            <person name="Henrissat B."/>
            <person name="Bilanenko E.N."/>
            <person name="de Vries R.P."/>
            <person name="van Kan J.A.L."/>
            <person name="Grigoriev I.V."/>
            <person name="Debets A.J.M."/>
        </authorList>
    </citation>
    <scope>NUCLEOTIDE SEQUENCE [LARGE SCALE GENOMIC DNA]</scope>
    <source>
        <strain evidence="6 7">F11</strain>
    </source>
</reference>
<dbReference type="GO" id="GO:0005546">
    <property type="term" value="F:phosphatidylinositol-4,5-bisphosphate binding"/>
    <property type="evidence" value="ECO:0007669"/>
    <property type="project" value="InterPro"/>
</dbReference>
<dbReference type="GO" id="GO:0000145">
    <property type="term" value="C:exocyst"/>
    <property type="evidence" value="ECO:0007669"/>
    <property type="project" value="InterPro"/>
</dbReference>
<keyword evidence="3 4" id="KW-0268">Exocytosis</keyword>
<evidence type="ECO:0000256" key="1">
    <source>
        <dbReference type="ARBA" id="ARBA00006756"/>
    </source>
</evidence>
<comment type="subcellular location">
    <subcellularLocation>
        <location evidence="4">Bud</location>
    </subcellularLocation>
    <subcellularLocation>
        <location evidence="4">Bud neck</location>
    </subcellularLocation>
</comment>
<dbReference type="GO" id="GO:0005935">
    <property type="term" value="C:cellular bud neck"/>
    <property type="evidence" value="ECO:0007669"/>
    <property type="project" value="UniProtKB-SubCell"/>
</dbReference>
<feature type="domain" description="Exocyst complex subunit Exo70 C-terminal" evidence="5">
    <location>
        <begin position="248"/>
        <end position="628"/>
    </location>
</feature>
<dbReference type="InterPro" id="IPR004140">
    <property type="entry name" value="Exo70"/>
</dbReference>
<dbReference type="PANTHER" id="PTHR12542:SF41">
    <property type="entry name" value="EXOCYST COMPLEX COMPONENT 7"/>
    <property type="match status" value="1"/>
</dbReference>
<dbReference type="RefSeq" id="XP_028462641.1">
    <property type="nucleotide sequence ID" value="XM_028610945.1"/>
</dbReference>
<accession>A0A3N2PJY6</accession>
<evidence type="ECO:0000313" key="7">
    <source>
        <dbReference type="Proteomes" id="UP000272025"/>
    </source>
</evidence>
<evidence type="ECO:0000256" key="3">
    <source>
        <dbReference type="ARBA" id="ARBA00022483"/>
    </source>
</evidence>
<protein>
    <recommendedName>
        <fullName evidence="4">Exocyst complex protein EXO70</fullName>
    </recommendedName>
</protein>
<proteinExistence type="inferred from homology"/>
<evidence type="ECO:0000313" key="6">
    <source>
        <dbReference type="EMBL" id="ROT34835.1"/>
    </source>
</evidence>
<comment type="function">
    <text evidence="4">Involved in the secretory pathway as part of the exocyst complex which tethers secretory vesicles to the sites of exocytosis. Also plays a role in the assembly of the exocyst.</text>
</comment>
<evidence type="ECO:0000259" key="5">
    <source>
        <dbReference type="Pfam" id="PF03081"/>
    </source>
</evidence>
<name>A0A3N2PJY6_SODAK</name>
<dbReference type="GO" id="GO:0006887">
    <property type="term" value="P:exocytosis"/>
    <property type="evidence" value="ECO:0007669"/>
    <property type="project" value="UniProtKB-KW"/>
</dbReference>
<dbReference type="InterPro" id="IPR016159">
    <property type="entry name" value="Cullin_repeat-like_dom_sf"/>
</dbReference>
<keyword evidence="2 4" id="KW-0813">Transport</keyword>
<dbReference type="InterPro" id="IPR046364">
    <property type="entry name" value="Exo70_C"/>
</dbReference>
<gene>
    <name evidence="6" type="ORF">SODALDRAFT_329450</name>
</gene>
<dbReference type="Pfam" id="PF20669">
    <property type="entry name" value="Exo70_N"/>
    <property type="match status" value="1"/>
</dbReference>
<dbReference type="STRING" id="1314773.A0A3N2PJY6"/>
<dbReference type="SUPFAM" id="SSF74788">
    <property type="entry name" value="Cullin repeat-like"/>
    <property type="match status" value="1"/>
</dbReference>
<dbReference type="EMBL" id="ML119063">
    <property type="protein sequence ID" value="ROT34835.1"/>
    <property type="molecule type" value="Genomic_DNA"/>
</dbReference>
<dbReference type="Gene3D" id="1.20.1280.170">
    <property type="entry name" value="Exocyst complex component Exo70"/>
    <property type="match status" value="1"/>
</dbReference>
<dbReference type="AlphaFoldDB" id="A0A3N2PJY6"/>
<sequence>MTAGLTSAWQLADEEARAEVDVLNSRLEKTTQLTKKIQVCLGKLEATGKSVHEVAGPLNSETRRLQTLGHNVYSVLAAIERLRQPADSRNDEEQIIRTGPDKIGLQSYLASAKRLNKTLVDMQASNLRVNQQTKADLSRLVKSANSQLQGYFQKLLRAETPRSIEPLHYITKGMPFPVLPQATITPLGLIRAYVTNNESASASQTSSLAKIYSEIRGPYLVSTLANLSAASVNTAKKRNPEAIYRSGTNGIGTYAQAMEGLFLAEHENICSIFDREDWRLIFRSTCDAAVAELARALRDLNSHVKTNLNTDCYLAYEITEIMSNLSTNLEARTGELKTSLAAALRPVRETAKTSLAELLEDTNRKAGNIQMLPVDGASMPLVSETMQRLQTMAEFLRPISSIMISLGDGGWKSSSVANGRSTDAIPSLASFDIGADGKQIFAHYCVDTIESLLSSLYQKAQAMLRGGQGVLGVFLANNVFVVERIIRDSDLGPLLLDRLGALEQWRKKAKALYTAECKDVSAHLFDVIHTSKHRPASGQPDSLSVVKSLSSKDKDNIKGKFHAFNTSFDDLVSRYKSYHMEPEVRQMFARDIQQMLEPLYTRFWDRYHEVDKGKGKYVRYDKTSIGAVFISLY</sequence>
<keyword evidence="7" id="KW-1185">Reference proteome</keyword>
<organism evidence="6 7">
    <name type="scientific">Sodiomyces alkalinus (strain CBS 110278 / VKM F-3762 / F11)</name>
    <name type="common">Alkaliphilic filamentous fungus</name>
    <dbReference type="NCBI Taxonomy" id="1314773"/>
    <lineage>
        <taxon>Eukaryota</taxon>
        <taxon>Fungi</taxon>
        <taxon>Dikarya</taxon>
        <taxon>Ascomycota</taxon>
        <taxon>Pezizomycotina</taxon>
        <taxon>Sordariomycetes</taxon>
        <taxon>Hypocreomycetidae</taxon>
        <taxon>Glomerellales</taxon>
        <taxon>Plectosphaerellaceae</taxon>
        <taxon>Sodiomyces</taxon>
    </lineage>
</organism>
<dbReference type="GeneID" id="39579423"/>
<comment type="similarity">
    <text evidence="1 4">Belongs to the EXO70 family.</text>
</comment>
<dbReference type="Pfam" id="PF03081">
    <property type="entry name" value="Exo70_C"/>
    <property type="match status" value="1"/>
</dbReference>
<dbReference type="Proteomes" id="UP000272025">
    <property type="component" value="Unassembled WGS sequence"/>
</dbReference>
<keyword evidence="4" id="KW-0653">Protein transport</keyword>
<dbReference type="PANTHER" id="PTHR12542">
    <property type="entry name" value="EXOCYST COMPLEX PROTEIN EXO70"/>
    <property type="match status" value="1"/>
</dbReference>